<dbReference type="PANTHER" id="PTHR10683">
    <property type="entry name" value="TRANSALDOLASE"/>
    <property type="match status" value="1"/>
</dbReference>
<protein>
    <submittedName>
        <fullName evidence="2">Transaldolase family protein</fullName>
    </submittedName>
</protein>
<dbReference type="SUPFAM" id="SSF51569">
    <property type="entry name" value="Aldolase"/>
    <property type="match status" value="1"/>
</dbReference>
<keyword evidence="1" id="KW-0704">Schiff base</keyword>
<evidence type="ECO:0000313" key="2">
    <source>
        <dbReference type="EMBL" id="MDC7225405.1"/>
    </source>
</evidence>
<evidence type="ECO:0000313" key="3">
    <source>
        <dbReference type="Proteomes" id="UP001221217"/>
    </source>
</evidence>
<dbReference type="GO" id="GO:0005975">
    <property type="term" value="P:carbohydrate metabolic process"/>
    <property type="evidence" value="ECO:0007669"/>
    <property type="project" value="InterPro"/>
</dbReference>
<organism evidence="2 3">
    <name type="scientific">Candidatus Thalassospirochaeta sargassi</name>
    <dbReference type="NCBI Taxonomy" id="3119039"/>
    <lineage>
        <taxon>Bacteria</taxon>
        <taxon>Pseudomonadati</taxon>
        <taxon>Spirochaetota</taxon>
        <taxon>Spirochaetia</taxon>
        <taxon>Spirochaetales</taxon>
        <taxon>Spirochaetaceae</taxon>
        <taxon>Candidatus Thalassospirochaeta</taxon>
    </lineage>
</organism>
<dbReference type="InterPro" id="IPR013785">
    <property type="entry name" value="Aldolase_TIM"/>
</dbReference>
<name>A0AAJ1IDH8_9SPIO</name>
<evidence type="ECO:0000256" key="1">
    <source>
        <dbReference type="ARBA" id="ARBA00023270"/>
    </source>
</evidence>
<proteinExistence type="predicted"/>
<sequence>MAYKSPLHETVETTATDVWNDSCSVEELTYSIENGSVGATTNPVIVGNVLKKEMHLWEGRIKELIKEMPEASEIDIAWKLNEEMAVKGAELLKPVFDKTNGMKGRISIQTNAQDYRNWRKMADQAIHFNTLAENMMVKMPTTAAGVKAIEEATANGVNINATVSFTVPQALAVGAAVERGLERAKSAGIDTSKMTPVCTIMVGRLDDWLKVVQKKENIAVTPGVLDWAGVAAFKNAYRIYNERGYKTKLLAAAYRNHLQWSEFIGGDVVLTIPYSWQKRFNASDIEVKERMDDPVDPAIIEELKKKFPDFIKGYEADGMEPEEFEHYGATARTLRGFIAGYADLLSVIRDFMIPNPDA</sequence>
<comment type="caution">
    <text evidence="2">The sequence shown here is derived from an EMBL/GenBank/DDBJ whole genome shotgun (WGS) entry which is preliminary data.</text>
</comment>
<gene>
    <name evidence="2" type="ORF">PQJ61_01425</name>
</gene>
<dbReference type="Proteomes" id="UP001221217">
    <property type="component" value="Unassembled WGS sequence"/>
</dbReference>
<dbReference type="InterPro" id="IPR001585">
    <property type="entry name" value="TAL/FSA"/>
</dbReference>
<dbReference type="EMBL" id="JAQQAL010000006">
    <property type="protein sequence ID" value="MDC7225405.1"/>
    <property type="molecule type" value="Genomic_DNA"/>
</dbReference>
<accession>A0AAJ1IDH8</accession>
<reference evidence="2 3" key="1">
    <citation type="submission" date="2022-12" db="EMBL/GenBank/DDBJ databases">
        <title>Metagenome assembled genome from gulf of manar.</title>
        <authorList>
            <person name="Kohli P."/>
            <person name="Pk S."/>
            <person name="Venkata Ramana C."/>
            <person name="Sasikala C."/>
        </authorList>
    </citation>
    <scope>NUCLEOTIDE SEQUENCE [LARGE SCALE GENOMIC DNA]</scope>
    <source>
        <strain evidence="2">JB008</strain>
    </source>
</reference>
<dbReference type="Pfam" id="PF00923">
    <property type="entry name" value="TAL_FSA"/>
    <property type="match status" value="1"/>
</dbReference>
<dbReference type="AlphaFoldDB" id="A0AAJ1IDH8"/>
<dbReference type="Gene3D" id="3.20.20.70">
    <property type="entry name" value="Aldolase class I"/>
    <property type="match status" value="1"/>
</dbReference>